<evidence type="ECO:0000256" key="3">
    <source>
        <dbReference type="ARBA" id="ARBA00007164"/>
    </source>
</evidence>
<comment type="catalytic activity">
    <reaction evidence="12">
        <text>Preferential cleavage: (Ac)2-L-Lys-D-Ala-|-D-Ala. Also transpeptidation of peptidyl-alanyl moieties that are N-acyl substituents of D-alanine.</text>
        <dbReference type="EC" id="3.4.16.4"/>
    </reaction>
</comment>
<keyword evidence="5 16" id="KW-0121">Carboxypeptidase</keyword>
<evidence type="ECO:0000259" key="14">
    <source>
        <dbReference type="Pfam" id="PF00768"/>
    </source>
</evidence>
<evidence type="ECO:0000256" key="6">
    <source>
        <dbReference type="ARBA" id="ARBA00022670"/>
    </source>
</evidence>
<organism evidence="16 17">
    <name type="scientific">Enterocloster alcoholdehydrogenati</name>
    <dbReference type="NCBI Taxonomy" id="2547410"/>
    <lineage>
        <taxon>Bacteria</taxon>
        <taxon>Bacillati</taxon>
        <taxon>Bacillota</taxon>
        <taxon>Clostridia</taxon>
        <taxon>Lachnospirales</taxon>
        <taxon>Lachnospiraceae</taxon>
        <taxon>Enterocloster</taxon>
    </lineage>
</organism>
<evidence type="ECO:0000256" key="11">
    <source>
        <dbReference type="ARBA" id="ARBA00023316"/>
    </source>
</evidence>
<gene>
    <name evidence="16" type="ORF">F130042H8_20810</name>
</gene>
<dbReference type="SUPFAM" id="SSF56601">
    <property type="entry name" value="beta-lactamase/transpeptidase-like"/>
    <property type="match status" value="1"/>
</dbReference>
<comment type="pathway">
    <text evidence="2">Cell wall biogenesis; peptidoglycan biosynthesis.</text>
</comment>
<evidence type="ECO:0000256" key="13">
    <source>
        <dbReference type="RuleBase" id="RU004016"/>
    </source>
</evidence>
<dbReference type="InterPro" id="IPR012338">
    <property type="entry name" value="Beta-lactam/transpept-like"/>
</dbReference>
<keyword evidence="11" id="KW-0961">Cell wall biogenesis/degradation</keyword>
<keyword evidence="17" id="KW-1185">Reference proteome</keyword>
<dbReference type="PANTHER" id="PTHR21581">
    <property type="entry name" value="D-ALANYL-D-ALANINE CARBOXYPEPTIDASE"/>
    <property type="match status" value="1"/>
</dbReference>
<comment type="similarity">
    <text evidence="3 13">Belongs to the peptidase S11 family.</text>
</comment>
<proteinExistence type="inferred from homology"/>
<dbReference type="Gene3D" id="2.60.410.10">
    <property type="entry name" value="D-Ala-D-Ala carboxypeptidase, C-terminal domain"/>
    <property type="match status" value="1"/>
</dbReference>
<dbReference type="PANTHER" id="PTHR21581:SF33">
    <property type="entry name" value="D-ALANYL-D-ALANINE CARBOXYPEPTIDASE DACB"/>
    <property type="match status" value="1"/>
</dbReference>
<evidence type="ECO:0000256" key="10">
    <source>
        <dbReference type="ARBA" id="ARBA00022984"/>
    </source>
</evidence>
<comment type="caution">
    <text evidence="16">The sequence shown here is derived from an EMBL/GenBank/DDBJ whole genome shotgun (WGS) entry which is preliminary data.</text>
</comment>
<dbReference type="EMBL" id="BAABXL010000001">
    <property type="protein sequence ID" value="GAA6269021.1"/>
    <property type="molecule type" value="Genomic_DNA"/>
</dbReference>
<feature type="domain" description="Peptidase S11 D-Ala-D-Ala carboxypeptidase A C-terminal" evidence="15">
    <location>
        <begin position="366"/>
        <end position="421"/>
    </location>
</feature>
<evidence type="ECO:0000256" key="1">
    <source>
        <dbReference type="ARBA" id="ARBA00003217"/>
    </source>
</evidence>
<keyword evidence="7" id="KW-0732">Signal</keyword>
<evidence type="ECO:0000259" key="15">
    <source>
        <dbReference type="Pfam" id="PF07943"/>
    </source>
</evidence>
<evidence type="ECO:0000256" key="12">
    <source>
        <dbReference type="ARBA" id="ARBA00034000"/>
    </source>
</evidence>
<dbReference type="Gene3D" id="3.40.710.10">
    <property type="entry name" value="DD-peptidase/beta-lactamase superfamily"/>
    <property type="match status" value="1"/>
</dbReference>
<dbReference type="InterPro" id="IPR037167">
    <property type="entry name" value="Peptidase_S11_C_sf"/>
</dbReference>
<evidence type="ECO:0000256" key="7">
    <source>
        <dbReference type="ARBA" id="ARBA00022729"/>
    </source>
</evidence>
<evidence type="ECO:0000313" key="17">
    <source>
        <dbReference type="Proteomes" id="UP001600894"/>
    </source>
</evidence>
<accession>A0ABQ0AYE4</accession>
<name>A0ABQ0AYE4_9FIRM</name>
<sequence>MSMERGEKTGKKRVRQVLAALCLAGQLGLCLHLAGDMGPDGKFLKETAAPVVPVSQTQSVFAELKLYSQSAVLMDGSNGRILYGKNERLSRPMASTTKIMTCILALEAGNTDAWFEASQKAASQPQVHMGVKAGESYLLKDLLYALMLESYNDAAVMIAEGIAGSVEEFAVRMNEKAHQIGCRDTWFITPNGLDGREKDREGKEKIHSTTAADLALILRYCVTQSPKREEFLAITGAGDHYFTDQSGKRSFSCRNHNALLTMMDGALTGKTGFTGGAGYCYTGALKKEERLYIIALLGCGWPPHKTYKWSDARTLFNYGIQEYELTDIFMREPDQTVRTENGICWGENKEGIVKAVMAEKEQDSRLVVLLSKEEQENVKRRVFLPDCLTAPVKKGDLIGRVEYTLGDEKLGEYGLFADRDILPLTLPAAWAHLLGFFSFFKLFLRFIWGCVNFLCGS</sequence>
<dbReference type="PRINTS" id="PR00725">
    <property type="entry name" value="DADACBPTASE1"/>
</dbReference>
<keyword evidence="6" id="KW-0645">Protease</keyword>
<dbReference type="RefSeq" id="WP_390469926.1">
    <property type="nucleotide sequence ID" value="NZ_BAABXL010000001.1"/>
</dbReference>
<reference evidence="16 17" key="1">
    <citation type="submission" date="2024-04" db="EMBL/GenBank/DDBJ databases">
        <title>Defined microbial consortia suppress multidrug-resistant proinflammatory Enterobacteriaceae via ecological control.</title>
        <authorList>
            <person name="Furuichi M."/>
            <person name="Kawaguchi T."/>
            <person name="Pust M."/>
            <person name="Yasuma K."/>
            <person name="Plichta D."/>
            <person name="Hasegawa N."/>
            <person name="Ohya T."/>
            <person name="Bhattarai S."/>
            <person name="Sasajima S."/>
            <person name="Aoto Y."/>
            <person name="Tuganbaev T."/>
            <person name="Yaginuma M."/>
            <person name="Ueda M."/>
            <person name="Okahashi N."/>
            <person name="Amafuji K."/>
            <person name="Kiridooshi Y."/>
            <person name="Sugita K."/>
            <person name="Strazar M."/>
            <person name="Skelly A."/>
            <person name="Suda W."/>
            <person name="Hattori M."/>
            <person name="Nakamoto N."/>
            <person name="Caballero S."/>
            <person name="Norman J."/>
            <person name="Olle B."/>
            <person name="Tanoue T."/>
            <person name="Arita M."/>
            <person name="Bucci V."/>
            <person name="Atarashi K."/>
            <person name="Xavier R."/>
            <person name="Honda K."/>
        </authorList>
    </citation>
    <scope>NUCLEOTIDE SEQUENCE [LARGE SCALE GENOMIC DNA]</scope>
    <source>
        <strain evidence="17">f13</strain>
    </source>
</reference>
<dbReference type="InterPro" id="IPR001967">
    <property type="entry name" value="Peptidase_S11_N"/>
</dbReference>
<dbReference type="Proteomes" id="UP001600894">
    <property type="component" value="Unassembled WGS sequence"/>
</dbReference>
<dbReference type="GO" id="GO:0004180">
    <property type="term" value="F:carboxypeptidase activity"/>
    <property type="evidence" value="ECO:0007669"/>
    <property type="project" value="UniProtKB-KW"/>
</dbReference>
<dbReference type="SUPFAM" id="SSF69189">
    <property type="entry name" value="Penicillin-binding protein associated domain"/>
    <property type="match status" value="1"/>
</dbReference>
<keyword evidence="9" id="KW-0133">Cell shape</keyword>
<keyword evidence="10" id="KW-0573">Peptidoglycan synthesis</keyword>
<comment type="function">
    <text evidence="1">Removes C-terminal D-alanyl residues from sugar-peptide cell wall precursors.</text>
</comment>
<keyword evidence="8" id="KW-0378">Hydrolase</keyword>
<evidence type="ECO:0000256" key="8">
    <source>
        <dbReference type="ARBA" id="ARBA00022801"/>
    </source>
</evidence>
<dbReference type="Pfam" id="PF00768">
    <property type="entry name" value="Peptidase_S11"/>
    <property type="match status" value="1"/>
</dbReference>
<dbReference type="InterPro" id="IPR012907">
    <property type="entry name" value="Peptidase_S11_C"/>
</dbReference>
<evidence type="ECO:0000313" key="16">
    <source>
        <dbReference type="EMBL" id="GAA6269021.1"/>
    </source>
</evidence>
<evidence type="ECO:0000256" key="2">
    <source>
        <dbReference type="ARBA" id="ARBA00004752"/>
    </source>
</evidence>
<protein>
    <recommendedName>
        <fullName evidence="4">serine-type D-Ala-D-Ala carboxypeptidase</fullName>
        <ecNumber evidence="4">3.4.16.4</ecNumber>
    </recommendedName>
</protein>
<evidence type="ECO:0000256" key="9">
    <source>
        <dbReference type="ARBA" id="ARBA00022960"/>
    </source>
</evidence>
<evidence type="ECO:0000256" key="4">
    <source>
        <dbReference type="ARBA" id="ARBA00012448"/>
    </source>
</evidence>
<dbReference type="EC" id="3.4.16.4" evidence="4"/>
<dbReference type="InterPro" id="IPR018044">
    <property type="entry name" value="Peptidase_S11"/>
</dbReference>
<dbReference type="Pfam" id="PF07943">
    <property type="entry name" value="PBP5_C"/>
    <property type="match status" value="1"/>
</dbReference>
<evidence type="ECO:0000256" key="5">
    <source>
        <dbReference type="ARBA" id="ARBA00022645"/>
    </source>
</evidence>
<dbReference type="InterPro" id="IPR015956">
    <property type="entry name" value="Peniciliin-bd_prot_C_sf"/>
</dbReference>
<feature type="domain" description="Peptidase S11 D-alanyl-D-alanine carboxypeptidase A N-terminal" evidence="14">
    <location>
        <begin position="64"/>
        <end position="294"/>
    </location>
</feature>